<accession>A0A1I0WLA6</accession>
<dbReference type="CDD" id="cd11304">
    <property type="entry name" value="Cadherin_repeat"/>
    <property type="match status" value="5"/>
</dbReference>
<dbReference type="PANTHER" id="PTHR24025">
    <property type="entry name" value="DESMOGLEIN FAMILY MEMBER"/>
    <property type="match status" value="1"/>
</dbReference>
<protein>
    <submittedName>
        <fullName evidence="10">Delta-60 repeat domain-containing protein</fullName>
    </submittedName>
</protein>
<dbReference type="InterPro" id="IPR002126">
    <property type="entry name" value="Cadherin-like_dom"/>
</dbReference>
<keyword evidence="2" id="KW-0812">Transmembrane</keyword>
<dbReference type="NCBIfam" id="NF012211">
    <property type="entry name" value="tand_rpt_95"/>
    <property type="match status" value="7"/>
</dbReference>
<dbReference type="RefSeq" id="WP_141107980.1">
    <property type="nucleotide sequence ID" value="NZ_FOKJ01000007.1"/>
</dbReference>
<keyword evidence="5" id="KW-0130">Cell adhesion</keyword>
<dbReference type="PANTHER" id="PTHR24025:SF23">
    <property type="entry name" value="NEURAL-CADHERIN"/>
    <property type="match status" value="1"/>
</dbReference>
<dbReference type="Pfam" id="PF17803">
    <property type="entry name" value="Cadherin_4"/>
    <property type="match status" value="1"/>
</dbReference>
<dbReference type="Gene3D" id="2.60.40.10">
    <property type="entry name" value="Immunoglobulins"/>
    <property type="match status" value="3"/>
</dbReference>
<dbReference type="Gene3D" id="2.60.40.3440">
    <property type="match status" value="3"/>
</dbReference>
<dbReference type="SUPFAM" id="SSF63829">
    <property type="entry name" value="Calcium-dependent phosphotriesterase"/>
    <property type="match status" value="1"/>
</dbReference>
<evidence type="ECO:0000313" key="10">
    <source>
        <dbReference type="EMBL" id="SFA88988.1"/>
    </source>
</evidence>
<dbReference type="InterPro" id="IPR041690">
    <property type="entry name" value="Cadherin_5"/>
</dbReference>
<feature type="domain" description="Cadherin" evidence="9">
    <location>
        <begin position="1947"/>
        <end position="2048"/>
    </location>
</feature>
<dbReference type="InterPro" id="IPR049826">
    <property type="entry name" value="Ig-like_ice"/>
</dbReference>
<sequence>AGDSFTYSVTDGSATSSAVTVSFAVTAVNDAPLNSVPGAQSVAEDTALAFSSANGNLISVGDVDGNLASTRLSVSNGTLTVSLAGGATLSAGANGSSTLTLSGSQTAINAALATLVYQGSANFNGSDSLTVLSTDSAGTPLSDSDSVAITVTPVNDAPVAMDDAVTATEDTPFSSVIDLEANDSDLDGDSLSVVAGTFATAQGGSITLATDGSYTYTPALNFNGTDSVNYTVTDGSLTDVGTLTLTVTPANDAPVAVDDAVSVTEDTPATFTVTAAQLLGNDGDVDGDSLTIASVTSGSGGTAVLNADGTVTFTPNANFNGVADFTYTVTDGALTSNTATVTVTVVAVNDAPLARDNDYSVLASDPLAMFDIIADTDATEGTDSDVDGDSLSIASLNGVAFTANSTDSDHPAAFGWMQVSLTYGTLFVNSDGTTHYSPDGPSGTDSFTYTLSDGTTTSASATVSLNVSGNSVSLSEDGAIVLGASDFGSFSDVDGDSLAGVRITSLPARGLLEHFDGTFWLAVNAGDAIDIGDIDSGFLRFTPDADDNASGVYTSLQFQVADNDSVSATVYNLDISVSAVNDAPQASGTASLPAVAEDTLNPSGASVGSLFAGNFDDSLDAVTGGSAANSLAGIAITGYNASAGSWQYSTDGGSNWTSLSSIAGDASALSLEASALLRFLPAADYSGPAPDLSVRLIDSSTSVTSGATLDVSSNGGSTAVSAATVVLSTSVSAVNDNPDAINDSFTVGEDSGATVLDVLGNDSVAPDSGETLTVTAVTQPAVGGTVSLVGGEVRFTPTANWNGTTSFTYTVGDGNGGSDTATVSVVVTPVNDAPDAVDDSFTVAEDSGATVLNVLGNDGSAPDSGETLTVTAVTQPAVGGTVSLSGGVVSFTPTANWNGTTSFTYTLGDGNGGSDTATVNVTVTPVDDAPSFSIGDGKVTLDISALYDGANAVAMQADGKILVAGYSNAGYGAGDIALLRYNADGSLDTSFGSAGMVIADIDGGDDFAYRMIVLADGRILLAGTAGVDGTSDFALLCFNADGTPDSGFGTGGIVTTPIGAGNDQAYGMTVQADGKILLAGSSYQGGNQAFALVRYNADGSLDTSFGVSGKIITDLGLSHDYAFSVNVQADGSILVAGHNTTDFVLLRYDSNGVLDSSFGTGGVVTTNFGSGDSAFDMTLQADGRILLAGSSNGDFALARYNADGSLDTSFNGDGMLTTSLGSWDGANAVTVQTDGRILLSGSSDGHFALVRYNSDGSLDTSFSGDGKLTTSIDPYAWESGYSTLVQPDGRILLVGNSGSSLALLRFNTDGSLDTSFDPVSTLGGTLSFTESGPAVVLDTNVAISDAELDALGGGLGNYNGASLTITRNGGASVEDLFSASGTLGALTQGAALTVGGTTIGTVTSNSSGTLQLSFNSNATTALVNEALRQIAYSNNSDTPPTAVQLDWSLSDGNTDGAQGAGGEQSASGSVTVNITAVNDAPTASDDSVSTAEDTPVVLGVSDFGTFADVEGDSLVKVMITSLETRGALQLFDGTSWTDVTLNQEISRADLDAGHLRFVPAANDNGTPYTTVGFKVSDGTDYSVSAYTLTVSVTAVNDAPLASGNVSLPAVAEDTASPAGATVATLFSASFDDSTDQVAGGSSADSLAGIAITGYSEDTSAGVWQYSTDSGSSWTSLGSISGDSTALTLQASALLRFLPAADYNGAAPDLTVRLIDSSTSVASAATLDVSSNGGTAAISAGTVTLSTSVSEVDDPTAVSGGTSGSGDEDGGAITGTLAAGDADGLSDGSVFSIAAGDAPAHGTASIDPASGAWTYTPAADYYGTDRFTVTLTDDLGHTTTQVIALTVAAVADIADDSFSTNEDTPLVIGTASLLGNDSFEGTPVVSGVGSAAHGSVSLSGGTVTYTPNANYHGSDSFTYTVTSGGVTETTTVNVTQTNLNDHPVLLSDSDTAANSVAENASNGTVVGVTALGQDADAGTSVTYRLTDSAGGRFAIDASTGVVTVADGSLLDYEAASSHTITVQALSSDGSTTSAAFVIAVGNLDDHPATLVDGNAATNAVAENASNGTVVGVTALGQDADAGTTLTYRLTDSAGGRFAIDATSGVVTVADGSLLDYEAAARHSIAVLATSSDGSTTTASFVIAVGNLDDNAPLLGVDTPSVSLAENASAGPIATATASDADGDIPTYSLTGTVPTDGSGNPLFAIDSTTGAISLTAAGAAVLDYETTPRYTLTVKASDGAHDSNLATVTVDLTNLDDHPVLLSDGDAAANSVAENASNGTVVGVTALGQDADAGTTLTYRLTDSAGGRFAIDASTGVVTVADGSLLDYESASSHTLTVLATSSDGSTTTADFVIAVTDLDEVAPVVTISSLPPTADNTQALSGTVDDPSATIIVTVDGVDYTATNNGDGTWTLADDTLPPLADGVSSVTVRAVDAAGNTGNASGSVEVDTTAPVVLIDVDPITSDDVVNAAEAAGNISVTGNISGDASIGDSVSLLVNGTRYTGSVIDLGDGTLGFAIAVAGSDLAADTSLTTTVSGSDAAGNGYNAATTSTHTTKLSTGATISVDLVTADDILNAVEATGNVEVTGTVGGDAAVGDTVSLVVNGITYRGSVVDLGNGELGFSIAVAGSDLAADTGFEASVSGSDAAGNPFSSSVLAHHAVDVGAPLVETGQTFIYGENQAAGAVLGSVAASDASGISDYRFANGTRVSDDGYFSIDSSGRISLTEFGAAAAANDFETLPNTFTPSVQAGDAAGNWSTAVAVTLQVADQHEGDPVPSIILPVGDSNAGLLEDPTLEAYQPSSATSATFVPLLRGLDPQVFVLPMLKATLHDTSAAADKNKDMPAITRSLEQEPLIDYELYVLPILERLRDAVTTPAQPANGITASAFAPARTLLPDYVNDSAPEEPAEQPAASGEESQAPAEKPQEAPRTPAPTAAAQPIARSSFSDQLKRAAGQRNTQLAAEALQEALAKAPSATPPRIQRHGA</sequence>
<evidence type="ECO:0000313" key="11">
    <source>
        <dbReference type="Proteomes" id="UP000198861"/>
    </source>
</evidence>
<feature type="domain" description="Cadherin" evidence="9">
    <location>
        <begin position="2059"/>
        <end position="2153"/>
    </location>
</feature>
<evidence type="ECO:0000256" key="4">
    <source>
        <dbReference type="ARBA" id="ARBA00022837"/>
    </source>
</evidence>
<evidence type="ECO:0000256" key="8">
    <source>
        <dbReference type="SAM" id="MobiDB-lite"/>
    </source>
</evidence>
<dbReference type="InterPro" id="IPR013431">
    <property type="entry name" value="Delta_60_rpt"/>
</dbReference>
<reference evidence="10 11" key="1">
    <citation type="submission" date="2016-10" db="EMBL/GenBank/DDBJ databases">
        <authorList>
            <person name="Varghese N."/>
            <person name="Submissions S."/>
        </authorList>
    </citation>
    <scope>NUCLEOTIDE SEQUENCE [LARGE SCALE GENOMIC DNA]</scope>
    <source>
        <strain evidence="10 11">DSM 282</strain>
    </source>
</reference>
<dbReference type="Gene3D" id="2.80.10.50">
    <property type="match status" value="4"/>
</dbReference>
<evidence type="ECO:0000256" key="7">
    <source>
        <dbReference type="ARBA" id="ARBA00023136"/>
    </source>
</evidence>
<feature type="region of interest" description="Disordered" evidence="8">
    <location>
        <begin position="1750"/>
        <end position="1777"/>
    </location>
</feature>
<evidence type="ECO:0000256" key="3">
    <source>
        <dbReference type="ARBA" id="ARBA00022737"/>
    </source>
</evidence>
<keyword evidence="7" id="KW-0472">Membrane</keyword>
<evidence type="ECO:0000259" key="9">
    <source>
        <dbReference type="PROSITE" id="PS50268"/>
    </source>
</evidence>
<dbReference type="SUPFAM" id="SSF49313">
    <property type="entry name" value="Cadherin-like"/>
    <property type="match status" value="6"/>
</dbReference>
<evidence type="ECO:0000256" key="2">
    <source>
        <dbReference type="ARBA" id="ARBA00022692"/>
    </source>
</evidence>
<feature type="domain" description="Cadherin" evidence="9">
    <location>
        <begin position="2270"/>
        <end position="2365"/>
    </location>
</feature>
<dbReference type="Pfam" id="PF17164">
    <property type="entry name" value="DUF5122"/>
    <property type="match status" value="7"/>
</dbReference>
<dbReference type="InterPro" id="IPR015919">
    <property type="entry name" value="Cadherin-like_sf"/>
</dbReference>
<feature type="domain" description="Cadherin" evidence="9">
    <location>
        <begin position="2677"/>
        <end position="2777"/>
    </location>
</feature>
<feature type="region of interest" description="Disordered" evidence="8">
    <location>
        <begin position="1448"/>
        <end position="1467"/>
    </location>
</feature>
<dbReference type="PROSITE" id="PS50268">
    <property type="entry name" value="CADHERIN_2"/>
    <property type="match status" value="6"/>
</dbReference>
<dbReference type="SMART" id="SM00112">
    <property type="entry name" value="CA"/>
    <property type="match status" value="5"/>
</dbReference>
<keyword evidence="6" id="KW-1133">Transmembrane helix</keyword>
<name>A0A1I0WLA6_9GAMM</name>
<comment type="caution">
    <text evidence="10">The sequence shown here is derived from an EMBL/GenBank/DDBJ whole genome shotgun (WGS) entry which is preliminary data.</text>
</comment>
<dbReference type="Gene3D" id="2.60.40.60">
    <property type="entry name" value="Cadherins"/>
    <property type="match status" value="5"/>
</dbReference>
<evidence type="ECO:0000256" key="5">
    <source>
        <dbReference type="ARBA" id="ARBA00022889"/>
    </source>
</evidence>
<gene>
    <name evidence="10" type="ORF">SAMN04244571_00683</name>
</gene>
<feature type="compositionally biased region" description="Low complexity" evidence="8">
    <location>
        <begin position="2907"/>
        <end position="2918"/>
    </location>
</feature>
<feature type="compositionally biased region" description="Low complexity" evidence="8">
    <location>
        <begin position="2926"/>
        <end position="2941"/>
    </location>
</feature>
<dbReference type="NCBIfam" id="TIGR02608">
    <property type="entry name" value="delta_60_rpt"/>
    <property type="match status" value="7"/>
</dbReference>
<dbReference type="NCBIfam" id="NF033510">
    <property type="entry name" value="Ca_tandemer"/>
    <property type="match status" value="3"/>
</dbReference>
<keyword evidence="11" id="KW-1185">Reference proteome</keyword>
<dbReference type="Pfam" id="PF17892">
    <property type="entry name" value="Cadherin_5"/>
    <property type="match status" value="1"/>
</dbReference>
<dbReference type="Pfam" id="PF17963">
    <property type="entry name" value="Big_9"/>
    <property type="match status" value="6"/>
</dbReference>
<keyword evidence="3" id="KW-0677">Repeat</keyword>
<feature type="region of interest" description="Disordered" evidence="8">
    <location>
        <begin position="2895"/>
        <end position="2958"/>
    </location>
</feature>
<proteinExistence type="predicted"/>
<dbReference type="NCBIfam" id="NF012196">
    <property type="entry name" value="Ig_like_ice"/>
    <property type="match status" value="2"/>
</dbReference>
<comment type="subcellular location">
    <subcellularLocation>
        <location evidence="1">Membrane</location>
    </subcellularLocation>
</comment>
<evidence type="ECO:0000256" key="1">
    <source>
        <dbReference type="ARBA" id="ARBA00004370"/>
    </source>
</evidence>
<keyword evidence="4" id="KW-0106">Calcium</keyword>
<dbReference type="Pfam" id="PF00028">
    <property type="entry name" value="Cadherin"/>
    <property type="match status" value="4"/>
</dbReference>
<dbReference type="InterPro" id="IPR040853">
    <property type="entry name" value="RapA2_cadherin-like"/>
</dbReference>
<dbReference type="EMBL" id="FOKJ01000007">
    <property type="protein sequence ID" value="SFA88988.1"/>
    <property type="molecule type" value="Genomic_DNA"/>
</dbReference>
<evidence type="ECO:0000256" key="6">
    <source>
        <dbReference type="ARBA" id="ARBA00022989"/>
    </source>
</evidence>
<organism evidence="10 11">
    <name type="scientific">Azotobacter beijerinckii</name>
    <dbReference type="NCBI Taxonomy" id="170623"/>
    <lineage>
        <taxon>Bacteria</taxon>
        <taxon>Pseudomonadati</taxon>
        <taxon>Pseudomonadota</taxon>
        <taxon>Gammaproteobacteria</taxon>
        <taxon>Pseudomonadales</taxon>
        <taxon>Pseudomonadaceae</taxon>
        <taxon>Azotobacter</taxon>
    </lineage>
</organism>
<feature type="domain" description="Cadherin" evidence="9">
    <location>
        <begin position="41"/>
        <end position="160"/>
    </location>
</feature>
<feature type="non-terminal residue" evidence="10">
    <location>
        <position position="1"/>
    </location>
</feature>
<dbReference type="InterPro" id="IPR050971">
    <property type="entry name" value="Cadherin-domain_protein"/>
</dbReference>
<dbReference type="Proteomes" id="UP000198861">
    <property type="component" value="Unassembled WGS sequence"/>
</dbReference>
<dbReference type="InterPro" id="IPR013783">
    <property type="entry name" value="Ig-like_fold"/>
</dbReference>
<dbReference type="Gene3D" id="2.60.40.2810">
    <property type="match status" value="4"/>
</dbReference>
<feature type="domain" description="Cadherin" evidence="9">
    <location>
        <begin position="2154"/>
        <end position="2260"/>
    </location>
</feature>